<evidence type="ECO:0000313" key="13">
    <source>
        <dbReference type="Proteomes" id="UP001108240"/>
    </source>
</evidence>
<evidence type="ECO:0000256" key="4">
    <source>
        <dbReference type="ARBA" id="ARBA00022574"/>
    </source>
</evidence>
<dbReference type="SUPFAM" id="SSF50974">
    <property type="entry name" value="Nitrous oxide reductase, N-terminal domain"/>
    <property type="match status" value="1"/>
</dbReference>
<dbReference type="CDD" id="cd21948">
    <property type="entry name" value="TD_EMAP2"/>
    <property type="match status" value="1"/>
</dbReference>
<dbReference type="InterPro" id="IPR050630">
    <property type="entry name" value="WD_repeat_EMAP"/>
</dbReference>
<evidence type="ECO:0000259" key="11">
    <source>
        <dbReference type="Pfam" id="PF23414"/>
    </source>
</evidence>
<dbReference type="InterPro" id="IPR015943">
    <property type="entry name" value="WD40/YVTN_repeat-like_dom_sf"/>
</dbReference>
<evidence type="ECO:0000256" key="3">
    <source>
        <dbReference type="ARBA" id="ARBA00022490"/>
    </source>
</evidence>
<dbReference type="GO" id="GO:0072686">
    <property type="term" value="C:mitotic spindle"/>
    <property type="evidence" value="ECO:0007669"/>
    <property type="project" value="TreeGrafter"/>
</dbReference>
<organism evidence="12 13">
    <name type="scientific">Cyprinus carpio carpio</name>
    <dbReference type="NCBI Taxonomy" id="630221"/>
    <lineage>
        <taxon>Eukaryota</taxon>
        <taxon>Metazoa</taxon>
        <taxon>Chordata</taxon>
        <taxon>Craniata</taxon>
        <taxon>Vertebrata</taxon>
        <taxon>Euteleostomi</taxon>
        <taxon>Actinopterygii</taxon>
        <taxon>Neopterygii</taxon>
        <taxon>Teleostei</taxon>
        <taxon>Ostariophysi</taxon>
        <taxon>Cypriniformes</taxon>
        <taxon>Cyprinidae</taxon>
        <taxon>Cyprininae</taxon>
        <taxon>Cyprinus</taxon>
    </lineage>
</organism>
<dbReference type="PROSITE" id="PS50082">
    <property type="entry name" value="WD_REPEATS_2"/>
    <property type="match status" value="3"/>
</dbReference>
<comment type="subcellular location">
    <subcellularLocation>
        <location evidence="1">Cytoplasm</location>
        <location evidence="1">Cytoskeleton</location>
    </subcellularLocation>
</comment>
<evidence type="ECO:0000256" key="7">
    <source>
        <dbReference type="ARBA" id="ARBA00023212"/>
    </source>
</evidence>
<dbReference type="InterPro" id="IPR055439">
    <property type="entry name" value="Beta-prop_EML_1st"/>
</dbReference>
<dbReference type="GeneTree" id="ENSGT00940000153887"/>
<evidence type="ECO:0000256" key="1">
    <source>
        <dbReference type="ARBA" id="ARBA00004245"/>
    </source>
</evidence>
<reference evidence="12" key="1">
    <citation type="submission" date="2025-08" db="UniProtKB">
        <authorList>
            <consortium name="Ensembl"/>
        </authorList>
    </citation>
    <scope>IDENTIFICATION</scope>
</reference>
<dbReference type="FunFam" id="2.130.10.10:FF:000011">
    <property type="entry name" value="Echinoderm microtubule-associated protein-like 2 isoform 1"/>
    <property type="match status" value="1"/>
</dbReference>
<dbReference type="Proteomes" id="UP001108240">
    <property type="component" value="Unplaced"/>
</dbReference>
<comment type="similarity">
    <text evidence="2">Belongs to the WD repeat EMAP family.</text>
</comment>
<evidence type="ECO:0000256" key="8">
    <source>
        <dbReference type="PROSITE-ProRule" id="PRU00221"/>
    </source>
</evidence>
<dbReference type="Ensembl" id="ENSCCRT00000043767.2">
    <property type="protein sequence ID" value="ENSCCRP00000040371.2"/>
    <property type="gene ID" value="ENSCCRG00000019929.2"/>
</dbReference>
<keyword evidence="3" id="KW-0963">Cytoplasm</keyword>
<dbReference type="FunFam" id="2.130.10.10:FF:000005">
    <property type="entry name" value="Putative echinoderm microtubule-associated protein-like 1"/>
    <property type="match status" value="1"/>
</dbReference>
<dbReference type="Pfam" id="PF23409">
    <property type="entry name" value="Beta-prop_EML"/>
    <property type="match status" value="1"/>
</dbReference>
<evidence type="ECO:0000256" key="5">
    <source>
        <dbReference type="ARBA" id="ARBA00022701"/>
    </source>
</evidence>
<keyword evidence="13" id="KW-1185">Reference proteome</keyword>
<feature type="repeat" description="WD" evidence="8">
    <location>
        <begin position="444"/>
        <end position="479"/>
    </location>
</feature>
<evidence type="ECO:0000256" key="2">
    <source>
        <dbReference type="ARBA" id="ARBA00006489"/>
    </source>
</evidence>
<dbReference type="PANTHER" id="PTHR13720:SF50">
    <property type="entry name" value="ECHINODERM MICROTUBULE-ASSOCIATED PROTEIN-LIKE 2"/>
    <property type="match status" value="1"/>
</dbReference>
<reference evidence="12" key="2">
    <citation type="submission" date="2025-09" db="UniProtKB">
        <authorList>
            <consortium name="Ensembl"/>
        </authorList>
    </citation>
    <scope>IDENTIFICATION</scope>
</reference>
<feature type="repeat" description="WD" evidence="8">
    <location>
        <begin position="689"/>
        <end position="724"/>
    </location>
</feature>
<evidence type="ECO:0000313" key="12">
    <source>
        <dbReference type="Ensembl" id="ENSCCRP00000040371.2"/>
    </source>
</evidence>
<evidence type="ECO:0000256" key="9">
    <source>
        <dbReference type="SAM" id="Coils"/>
    </source>
</evidence>
<dbReference type="PANTHER" id="PTHR13720">
    <property type="entry name" value="WD-40 REPEAT PROTEIN"/>
    <property type="match status" value="1"/>
</dbReference>
<dbReference type="Gene3D" id="2.130.10.10">
    <property type="entry name" value="YVTN repeat-like/Quinoprotein amine dehydrogenase"/>
    <property type="match status" value="2"/>
</dbReference>
<dbReference type="InterPro" id="IPR001680">
    <property type="entry name" value="WD40_rpt"/>
</dbReference>
<keyword evidence="9" id="KW-0175">Coiled coil</keyword>
<keyword evidence="4 8" id="KW-0853">WD repeat</keyword>
<feature type="domain" description="EML-like first beta-propeller" evidence="10">
    <location>
        <begin position="171"/>
        <end position="434"/>
    </location>
</feature>
<dbReference type="SUPFAM" id="SSF50978">
    <property type="entry name" value="WD40 repeat-like"/>
    <property type="match status" value="2"/>
</dbReference>
<dbReference type="SMART" id="SM00320">
    <property type="entry name" value="WD40"/>
    <property type="match status" value="11"/>
</dbReference>
<evidence type="ECO:0000259" key="10">
    <source>
        <dbReference type="Pfam" id="PF23409"/>
    </source>
</evidence>
<dbReference type="AlphaFoldDB" id="A0A8C1BZH5"/>
<dbReference type="InterPro" id="IPR055442">
    <property type="entry name" value="Beta-prop_EML-like_2nd"/>
</dbReference>
<dbReference type="InterPro" id="IPR011045">
    <property type="entry name" value="N2O_reductase_N"/>
</dbReference>
<dbReference type="Pfam" id="PF23414">
    <property type="entry name" value="Beta-prop_EML_2"/>
    <property type="match status" value="1"/>
</dbReference>
<keyword evidence="7" id="KW-0206">Cytoskeleton</keyword>
<dbReference type="PROSITE" id="PS50294">
    <property type="entry name" value="WD_REPEATS_REGION"/>
    <property type="match status" value="2"/>
</dbReference>
<dbReference type="Pfam" id="PF03451">
    <property type="entry name" value="HELP"/>
    <property type="match status" value="1"/>
</dbReference>
<sequence>MEMDDRLSHLEQRVQLQEDEIQLLKAALADALRRLGCCEDITQASSKKGGPTKVRQILQALPSKPLTNGYVQTKRSSGYPSSPSSPKKEVMMSIKRMFIRGRPITMHIPDQLRESYSLDNKVELPERKLKLQWVYGYRGRDCRSNLYLLPTGEIVYFNASIVVLYNVEEQQQRHYLGHNDDVKCLAIHPDMVTIATGQVAGTSKDGKVLQPHVRVWDSVSLNTLHVIGAGVFDRAVTCVAFSKSNGGAHLCAVDDANDHILSVWDWQKEKQLADVKCSNDSVLGAVFHPMEANLIVTCGKSHINFWTMEGSTLAKRQGLFEKHEKPKYVLCVAFAGNGDAITGDSSGNIYIWAKGGNRISQVVSGAHEGGIFSLCVLKDGTLVSGGGKDRRVLLWDHDYHKKSELEAFGPVRTIAEGKQDELFVGTTRNAVLRGSFSGSLTPIVQGHTDELWGLDVHPSTEQFVTCGQDKQVYLWDTSSHLPLWSKAIEDPGRSVGFHPSGTVLAVGTMTGRWLVLDTDTRDLVSMHTDGNEIISVVKYSPDGAYLAVASHDNFVYIYSVTENGRKYSRVGKCTGHSSFVTHLDWSTDSQFIVTNSGDYEILFSQMSCINGCGKHVTSADVVRNLEWATSTCVLGFSVFGIWPEGADGTDINALCRSHDKNLLASADDFGKVHLFSNPCSQPRAPSHIYGGHSSHVTNVAFLHDDSHLISTGGKDTSILQWVLA</sequence>
<feature type="coiled-coil region" evidence="9">
    <location>
        <begin position="7"/>
        <end position="34"/>
    </location>
</feature>
<feature type="domain" description="EML-like second beta-propeller" evidence="11">
    <location>
        <begin position="451"/>
        <end position="722"/>
    </location>
</feature>
<protein>
    <submittedName>
        <fullName evidence="12">EMAP like 2</fullName>
    </submittedName>
</protein>
<dbReference type="InterPro" id="IPR005108">
    <property type="entry name" value="HELP"/>
</dbReference>
<name>A0A8C1BZH5_CYPCA</name>
<proteinExistence type="inferred from homology"/>
<dbReference type="GO" id="GO:0008017">
    <property type="term" value="F:microtubule binding"/>
    <property type="evidence" value="ECO:0007669"/>
    <property type="project" value="TreeGrafter"/>
</dbReference>
<feature type="repeat" description="WD" evidence="8">
    <location>
        <begin position="364"/>
        <end position="396"/>
    </location>
</feature>
<keyword evidence="5" id="KW-0493">Microtubule</keyword>
<dbReference type="InterPro" id="IPR036322">
    <property type="entry name" value="WD40_repeat_dom_sf"/>
</dbReference>
<evidence type="ECO:0000256" key="6">
    <source>
        <dbReference type="ARBA" id="ARBA00022737"/>
    </source>
</evidence>
<dbReference type="GO" id="GO:0000226">
    <property type="term" value="P:microtubule cytoskeleton organization"/>
    <property type="evidence" value="ECO:0007669"/>
    <property type="project" value="TreeGrafter"/>
</dbReference>
<accession>A0A8C1BZH5</accession>
<keyword evidence="6" id="KW-0677">Repeat</keyword>
<dbReference type="GO" id="GO:0005874">
    <property type="term" value="C:microtubule"/>
    <property type="evidence" value="ECO:0007669"/>
    <property type="project" value="UniProtKB-KW"/>
</dbReference>